<evidence type="ECO:0008006" key="4">
    <source>
        <dbReference type="Google" id="ProtNLM"/>
    </source>
</evidence>
<organism evidence="2 3">
    <name type="scientific">Culicoidibacter larvae</name>
    <dbReference type="NCBI Taxonomy" id="2579976"/>
    <lineage>
        <taxon>Bacteria</taxon>
        <taxon>Bacillati</taxon>
        <taxon>Bacillota</taxon>
        <taxon>Culicoidibacteria</taxon>
        <taxon>Culicoidibacterales</taxon>
        <taxon>Culicoidibacteraceae</taxon>
        <taxon>Culicoidibacter</taxon>
    </lineage>
</organism>
<dbReference type="Proteomes" id="UP000306912">
    <property type="component" value="Unassembled WGS sequence"/>
</dbReference>
<feature type="non-terminal residue" evidence="2">
    <location>
        <position position="1"/>
    </location>
</feature>
<evidence type="ECO:0000256" key="1">
    <source>
        <dbReference type="ARBA" id="ARBA00004196"/>
    </source>
</evidence>
<keyword evidence="3" id="KW-1185">Reference proteome</keyword>
<dbReference type="RefSeq" id="WP_171015086.1">
    <property type="nucleotide sequence ID" value="NZ_VBWP01000031.1"/>
</dbReference>
<gene>
    <name evidence="2" type="ORF">FEZ08_12125</name>
</gene>
<comment type="subcellular location">
    <subcellularLocation>
        <location evidence="1">Cell envelope</location>
    </subcellularLocation>
</comment>
<evidence type="ECO:0000313" key="2">
    <source>
        <dbReference type="EMBL" id="TLG70245.1"/>
    </source>
</evidence>
<name>A0A5R8Q7C0_9FIRM</name>
<dbReference type="Gene3D" id="2.60.40.4270">
    <property type="entry name" value="Listeria-Bacteroides repeat domain"/>
    <property type="match status" value="2"/>
</dbReference>
<dbReference type="NCBIfam" id="TIGR02543">
    <property type="entry name" value="List_Bact_rpt"/>
    <property type="match status" value="1"/>
</dbReference>
<dbReference type="Pfam" id="PF09479">
    <property type="entry name" value="Flg_new"/>
    <property type="match status" value="2"/>
</dbReference>
<accession>A0A5R8Q7C0</accession>
<dbReference type="EMBL" id="VBWP01000031">
    <property type="protein sequence ID" value="TLG70245.1"/>
    <property type="molecule type" value="Genomic_DNA"/>
</dbReference>
<proteinExistence type="predicted"/>
<sequence length="111" mass="11746">LTQPTDSSVNLDALTNPTRAGYSFVGWFDASDVQHSGTFTMPVGGLSLKAKWTADDQVISFNTKGGSGVASITVKTDTTVDLDTVSTTRPGYQFDGWFVGSTEYTGVVTVP</sequence>
<dbReference type="AlphaFoldDB" id="A0A5R8Q7C0"/>
<feature type="non-terminal residue" evidence="2">
    <location>
        <position position="111"/>
    </location>
</feature>
<dbReference type="GO" id="GO:0030313">
    <property type="term" value="C:cell envelope"/>
    <property type="evidence" value="ECO:0007669"/>
    <property type="project" value="UniProtKB-SubCell"/>
</dbReference>
<protein>
    <recommendedName>
        <fullName evidence="4">InlB B-repeat-containing protein</fullName>
    </recommendedName>
</protein>
<dbReference type="InterPro" id="IPR013378">
    <property type="entry name" value="InlB-like_B-rpt"/>
</dbReference>
<evidence type="ECO:0000313" key="3">
    <source>
        <dbReference type="Proteomes" id="UP000306912"/>
    </source>
</evidence>
<dbReference type="InParanoid" id="A0A5R8Q7C0"/>
<dbReference type="InterPro" id="IPR042229">
    <property type="entry name" value="Listeria/Bacterioides_rpt_sf"/>
</dbReference>
<reference evidence="2 3" key="1">
    <citation type="submission" date="2019-05" db="EMBL/GenBank/DDBJ databases">
        <title>Culicoidintestinum kansasii gen. nov., sp. nov. from the gastrointestinal tract of the biting midge, Culicoides sonorensis.</title>
        <authorList>
            <person name="Neupane S."/>
            <person name="Ghosh A."/>
            <person name="Gunther S."/>
            <person name="Martin K."/>
            <person name="Zurek L."/>
        </authorList>
    </citation>
    <scope>NUCLEOTIDE SEQUENCE [LARGE SCALE GENOMIC DNA]</scope>
    <source>
        <strain evidence="2 3">CS-1</strain>
    </source>
</reference>
<comment type="caution">
    <text evidence="2">The sequence shown here is derived from an EMBL/GenBank/DDBJ whole genome shotgun (WGS) entry which is preliminary data.</text>
</comment>